<sequence>MKLLLLEELAPSGGSGAADSVSREHDFSSHIQFKEIVVRTIALFALLISECFWLQIWDLSVY</sequence>
<dbReference type="RefSeq" id="WP_125478973.1">
    <property type="nucleotide sequence ID" value="NZ_RSFW01000007.1"/>
</dbReference>
<protein>
    <submittedName>
        <fullName evidence="1">Uncharacterized protein</fullName>
    </submittedName>
</protein>
<accession>A0A3R9DVS9</accession>
<dbReference type="Proteomes" id="UP000279911">
    <property type="component" value="Unassembled WGS sequence"/>
</dbReference>
<organism evidence="1 2">
    <name type="scientific">Mesobacillus subterraneus</name>
    <dbReference type="NCBI Taxonomy" id="285983"/>
    <lineage>
        <taxon>Bacteria</taxon>
        <taxon>Bacillati</taxon>
        <taxon>Bacillota</taxon>
        <taxon>Bacilli</taxon>
        <taxon>Bacillales</taxon>
        <taxon>Bacillaceae</taxon>
        <taxon>Mesobacillus</taxon>
    </lineage>
</organism>
<proteinExistence type="predicted"/>
<comment type="caution">
    <text evidence="1">The sequence shown here is derived from an EMBL/GenBank/DDBJ whole genome shotgun (WGS) entry which is preliminary data.</text>
</comment>
<name>A0A3R9DVS9_9BACI</name>
<dbReference type="AlphaFoldDB" id="A0A3R9DVS9"/>
<dbReference type="EMBL" id="RSFW01000007">
    <property type="protein sequence ID" value="RSD28502.1"/>
    <property type="molecule type" value="Genomic_DNA"/>
</dbReference>
<evidence type="ECO:0000313" key="1">
    <source>
        <dbReference type="EMBL" id="RSD28502.1"/>
    </source>
</evidence>
<evidence type="ECO:0000313" key="2">
    <source>
        <dbReference type="Proteomes" id="UP000279911"/>
    </source>
</evidence>
<reference evidence="2" key="1">
    <citation type="submission" date="2018-12" db="EMBL/GenBank/DDBJ databases">
        <title>Bacillus chawlae sp. nov., Bacillus glennii sp. nov., and Bacillus saganii sp. nov. Isolated from the Vehicle Assembly Building at Kennedy Space Center where the Viking Spacecraft were Assembled.</title>
        <authorList>
            <person name="Seuylemezian A."/>
            <person name="Vaishampayan P."/>
        </authorList>
    </citation>
    <scope>NUCLEOTIDE SEQUENCE [LARGE SCALE GENOMIC DNA]</scope>
    <source>
        <strain evidence="2">DSM 13966</strain>
    </source>
</reference>
<gene>
    <name evidence="1" type="ORF">EJA10_05320</name>
</gene>